<dbReference type="AlphaFoldDB" id="A0AA38FNE3"/>
<gene>
    <name evidence="2" type="ORF">KI387_035391</name>
</gene>
<feature type="compositionally biased region" description="Basic residues" evidence="1">
    <location>
        <begin position="98"/>
        <end position="107"/>
    </location>
</feature>
<evidence type="ECO:0000313" key="2">
    <source>
        <dbReference type="EMBL" id="KAH9307480.1"/>
    </source>
</evidence>
<feature type="region of interest" description="Disordered" evidence="1">
    <location>
        <begin position="1"/>
        <end position="107"/>
    </location>
</feature>
<reference evidence="2 3" key="1">
    <citation type="journal article" date="2021" name="Nat. Plants">
        <title>The Taxus genome provides insights into paclitaxel biosynthesis.</title>
        <authorList>
            <person name="Xiong X."/>
            <person name="Gou J."/>
            <person name="Liao Q."/>
            <person name="Li Y."/>
            <person name="Zhou Q."/>
            <person name="Bi G."/>
            <person name="Li C."/>
            <person name="Du R."/>
            <person name="Wang X."/>
            <person name="Sun T."/>
            <person name="Guo L."/>
            <person name="Liang H."/>
            <person name="Lu P."/>
            <person name="Wu Y."/>
            <person name="Zhang Z."/>
            <person name="Ro D.K."/>
            <person name="Shang Y."/>
            <person name="Huang S."/>
            <person name="Yan J."/>
        </authorList>
    </citation>
    <scope>NUCLEOTIDE SEQUENCE [LARGE SCALE GENOMIC DNA]</scope>
    <source>
        <strain evidence="2">Ta-2019</strain>
    </source>
</reference>
<name>A0AA38FNE3_TAXCH</name>
<evidence type="ECO:0000313" key="3">
    <source>
        <dbReference type="Proteomes" id="UP000824469"/>
    </source>
</evidence>
<evidence type="ECO:0000256" key="1">
    <source>
        <dbReference type="SAM" id="MobiDB-lite"/>
    </source>
</evidence>
<dbReference type="EMBL" id="JAHRHJ020000007">
    <property type="protein sequence ID" value="KAH9307480.1"/>
    <property type="molecule type" value="Genomic_DNA"/>
</dbReference>
<feature type="compositionally biased region" description="Basic and acidic residues" evidence="1">
    <location>
        <begin position="80"/>
        <end position="89"/>
    </location>
</feature>
<comment type="caution">
    <text evidence="2">The sequence shown here is derived from an EMBL/GenBank/DDBJ whole genome shotgun (WGS) entry which is preliminary data.</text>
</comment>
<accession>A0AA38FNE3</accession>
<sequence length="107" mass="12258">GTYLENDVSIPQYATSRKKAMPRKREREEAPEKKAPSLQTTQSVDAPESCAKPSTYAHRKKSPIKEKEKTPEEEVLEEEVSPRNESPTREEEEEVSLVKKKQKTSDK</sequence>
<feature type="non-terminal residue" evidence="2">
    <location>
        <position position="1"/>
    </location>
</feature>
<feature type="non-terminal residue" evidence="2">
    <location>
        <position position="107"/>
    </location>
</feature>
<feature type="compositionally biased region" description="Basic and acidic residues" evidence="1">
    <location>
        <begin position="23"/>
        <end position="35"/>
    </location>
</feature>
<keyword evidence="3" id="KW-1185">Reference proteome</keyword>
<protein>
    <submittedName>
        <fullName evidence="2">Uncharacterized protein</fullName>
    </submittedName>
</protein>
<organism evidence="2 3">
    <name type="scientific">Taxus chinensis</name>
    <name type="common">Chinese yew</name>
    <name type="synonym">Taxus wallichiana var. chinensis</name>
    <dbReference type="NCBI Taxonomy" id="29808"/>
    <lineage>
        <taxon>Eukaryota</taxon>
        <taxon>Viridiplantae</taxon>
        <taxon>Streptophyta</taxon>
        <taxon>Embryophyta</taxon>
        <taxon>Tracheophyta</taxon>
        <taxon>Spermatophyta</taxon>
        <taxon>Pinopsida</taxon>
        <taxon>Pinidae</taxon>
        <taxon>Conifers II</taxon>
        <taxon>Cupressales</taxon>
        <taxon>Taxaceae</taxon>
        <taxon>Taxus</taxon>
    </lineage>
</organism>
<feature type="compositionally biased region" description="Basic and acidic residues" evidence="1">
    <location>
        <begin position="63"/>
        <end position="72"/>
    </location>
</feature>
<proteinExistence type="predicted"/>
<dbReference type="Proteomes" id="UP000824469">
    <property type="component" value="Unassembled WGS sequence"/>
</dbReference>